<comment type="caution">
    <text evidence="2">The sequence shown here is derived from an EMBL/GenBank/DDBJ whole genome shotgun (WGS) entry which is preliminary data.</text>
</comment>
<dbReference type="PANTHER" id="PTHR31377">
    <property type="entry name" value="AGMATINE DEIMINASE-RELATED"/>
    <property type="match status" value="1"/>
</dbReference>
<sequence length="341" mass="38184">MNYRMPAEWEPHDATWIAWPHNENHWPGKFEPIPAVYVEIVRALSVSEPVRICVNDNKAEAAARAILTVGKVSLEQISFHHIVTNASWSRDHGPIFVESENGLVALDWMYNANGMKWGPYDKDDAVPPQIAAVVRVPLIESGMVLEGGSIEVNGQGTLITTEQCLLNKNRNPSMTRSQIEEKLSQYLGVQNILWLKEGIEGDDTDGHIDDLVRFVNSTTVVCPVTQRTDDVDYAVLQKNFTDLSQMKDQDGKNITVIPLPVPQPVVYENNRLPASYANFYIANKTVLVPTFRCPEDGVALKLFETVFPERKVVGIDCTDLVWGFGTIHCSTQQQPRAQTNN</sequence>
<reference evidence="2 3" key="1">
    <citation type="submission" date="2017-09" db="EMBL/GenBank/DDBJ databases">
        <title>Depth-based differentiation of microbial function through sediment-hosted aquifers and enrichment of novel symbionts in the deep terrestrial subsurface.</title>
        <authorList>
            <person name="Probst A.J."/>
            <person name="Ladd B."/>
            <person name="Jarett J.K."/>
            <person name="Geller-Mcgrath D.E."/>
            <person name="Sieber C.M."/>
            <person name="Emerson J.B."/>
            <person name="Anantharaman K."/>
            <person name="Thomas B.C."/>
            <person name="Malmstrom R."/>
            <person name="Stieglmeier M."/>
            <person name="Klingl A."/>
            <person name="Woyke T."/>
            <person name="Ryan C.M."/>
            <person name="Banfield J.F."/>
        </authorList>
    </citation>
    <scope>NUCLEOTIDE SEQUENCE [LARGE SCALE GENOMIC DNA]</scope>
    <source>
        <strain evidence="2">CG10_big_fil_rev_8_21_14_0_10_48_11</strain>
    </source>
</reference>
<dbReference type="Pfam" id="PF04371">
    <property type="entry name" value="PAD_porph"/>
    <property type="match status" value="1"/>
</dbReference>
<name>A0A2M8LDJ7_9BACT</name>
<gene>
    <name evidence="2" type="ORF">COV04_04435</name>
</gene>
<dbReference type="GO" id="GO:0004668">
    <property type="term" value="F:protein-arginine deiminase activity"/>
    <property type="evidence" value="ECO:0007669"/>
    <property type="project" value="InterPro"/>
</dbReference>
<evidence type="ECO:0000313" key="3">
    <source>
        <dbReference type="Proteomes" id="UP000231152"/>
    </source>
</evidence>
<dbReference type="AlphaFoldDB" id="A0A2M8LDJ7"/>
<dbReference type="SUPFAM" id="SSF55909">
    <property type="entry name" value="Pentein"/>
    <property type="match status" value="1"/>
</dbReference>
<evidence type="ECO:0000256" key="1">
    <source>
        <dbReference type="ARBA" id="ARBA00022801"/>
    </source>
</evidence>
<dbReference type="GO" id="GO:0047632">
    <property type="term" value="F:agmatine deiminase activity"/>
    <property type="evidence" value="ECO:0007669"/>
    <property type="project" value="TreeGrafter"/>
</dbReference>
<proteinExistence type="predicted"/>
<dbReference type="EMBL" id="PFET01000014">
    <property type="protein sequence ID" value="PJE75522.1"/>
    <property type="molecule type" value="Genomic_DNA"/>
</dbReference>
<dbReference type="PANTHER" id="PTHR31377:SF0">
    <property type="entry name" value="AGMATINE DEIMINASE-RELATED"/>
    <property type="match status" value="1"/>
</dbReference>
<dbReference type="Gene3D" id="3.75.10.10">
    <property type="entry name" value="L-arginine/glycine Amidinotransferase, Chain A"/>
    <property type="match status" value="1"/>
</dbReference>
<keyword evidence="1" id="KW-0378">Hydrolase</keyword>
<organism evidence="2 3">
    <name type="scientific">Candidatus Uhrbacteria bacterium CG10_big_fil_rev_8_21_14_0_10_48_11</name>
    <dbReference type="NCBI Taxonomy" id="1975037"/>
    <lineage>
        <taxon>Bacteria</taxon>
        <taxon>Candidatus Uhriibacteriota</taxon>
    </lineage>
</organism>
<accession>A0A2M8LDJ7</accession>
<dbReference type="InterPro" id="IPR007466">
    <property type="entry name" value="Peptidyl-Arg-deiminase_porph"/>
</dbReference>
<dbReference type="Proteomes" id="UP000231152">
    <property type="component" value="Unassembled WGS sequence"/>
</dbReference>
<protein>
    <submittedName>
        <fullName evidence="2">Agmatine deiminase</fullName>
    </submittedName>
</protein>
<dbReference type="GO" id="GO:0009446">
    <property type="term" value="P:putrescine biosynthetic process"/>
    <property type="evidence" value="ECO:0007669"/>
    <property type="project" value="InterPro"/>
</dbReference>
<evidence type="ECO:0000313" key="2">
    <source>
        <dbReference type="EMBL" id="PJE75522.1"/>
    </source>
</evidence>